<keyword evidence="4" id="KW-0067">ATP-binding</keyword>
<comment type="similarity">
    <text evidence="1">Belongs to the HesA/MoeB/ThiF family.</text>
</comment>
<evidence type="ECO:0000313" key="15">
    <source>
        <dbReference type="EMBL" id="MBS9524457.1"/>
    </source>
</evidence>
<dbReference type="CDD" id="cd00757">
    <property type="entry name" value="ThiF_MoeB_HesA_family"/>
    <property type="match status" value="1"/>
</dbReference>
<dbReference type="CDD" id="cd00158">
    <property type="entry name" value="RHOD"/>
    <property type="match status" value="1"/>
</dbReference>
<evidence type="ECO:0000256" key="5">
    <source>
        <dbReference type="ARBA" id="ARBA00052218"/>
    </source>
</evidence>
<dbReference type="Pfam" id="PF00581">
    <property type="entry name" value="Rhodanese"/>
    <property type="match status" value="1"/>
</dbReference>
<reference evidence="15 16" key="1">
    <citation type="submission" date="2021-05" db="EMBL/GenBank/DDBJ databases">
        <authorList>
            <person name="Zhang Z.D."/>
            <person name="Osman G."/>
        </authorList>
    </citation>
    <scope>NUCLEOTIDE SEQUENCE [LARGE SCALE GENOMIC DNA]</scope>
    <source>
        <strain evidence="15 16">KCTC 32217</strain>
    </source>
</reference>
<dbReference type="InterPro" id="IPR001763">
    <property type="entry name" value="Rhodanese-like_dom"/>
</dbReference>
<dbReference type="GO" id="GO:0005829">
    <property type="term" value="C:cytosol"/>
    <property type="evidence" value="ECO:0007669"/>
    <property type="project" value="TreeGrafter"/>
</dbReference>
<evidence type="ECO:0000313" key="16">
    <source>
        <dbReference type="Proteomes" id="UP001319104"/>
    </source>
</evidence>
<dbReference type="GO" id="GO:0061605">
    <property type="term" value="F:molybdopterin-synthase adenylyltransferase activity"/>
    <property type="evidence" value="ECO:0007669"/>
    <property type="project" value="UniProtKB-EC"/>
</dbReference>
<evidence type="ECO:0000256" key="12">
    <source>
        <dbReference type="ARBA" id="ARBA00078531"/>
    </source>
</evidence>
<dbReference type="Gene3D" id="3.40.50.720">
    <property type="entry name" value="NAD(P)-binding Rossmann-like Domain"/>
    <property type="match status" value="1"/>
</dbReference>
<comment type="subunit">
    <text evidence="7">Homodimer. Forms a stable heterotetrameric complex of 2 MoeB and 2 MoaD during adenylation of MoaD.</text>
</comment>
<evidence type="ECO:0000256" key="1">
    <source>
        <dbReference type="ARBA" id="ARBA00009919"/>
    </source>
</evidence>
<keyword evidence="13" id="KW-0812">Transmembrane</keyword>
<dbReference type="GO" id="GO:0008146">
    <property type="term" value="F:sulfotransferase activity"/>
    <property type="evidence" value="ECO:0007669"/>
    <property type="project" value="TreeGrafter"/>
</dbReference>
<evidence type="ECO:0000256" key="3">
    <source>
        <dbReference type="ARBA" id="ARBA00022741"/>
    </source>
</evidence>
<evidence type="ECO:0000256" key="4">
    <source>
        <dbReference type="ARBA" id="ARBA00022840"/>
    </source>
</evidence>
<dbReference type="InterPro" id="IPR036873">
    <property type="entry name" value="Rhodanese-like_dom_sf"/>
</dbReference>
<name>A0AAP2CM69_9BACT</name>
<dbReference type="Gene3D" id="3.40.250.10">
    <property type="entry name" value="Rhodanese-like domain"/>
    <property type="match status" value="1"/>
</dbReference>
<comment type="caution">
    <text evidence="15">The sequence shown here is derived from an EMBL/GenBank/DDBJ whole genome shotgun (WGS) entry which is preliminary data.</text>
</comment>
<sequence>MDRFIRQYSLNGFGLEKQQKLASAKILVVGAGGLGCPALLYLAAAGIGHIGVADGDQVSLSNLNRQVIFGEQDLGKPKVEVVQSYFSKKYSDLQIEIYPFYLTQENSLDIISRYDVVIDGSDNFQTRYMVNDACYLLEKPLIMGSIFQNEGQVSVLNGKGKTCPNYRDIFPEPPEAHEVPNCSETGVLGVLPGIIGTFQAAEAIKLLAGFGQTLSGKLLVYDLLSQISNVFDVGINEASRALIPKSEKEFLEMDYSLSCGTVQEISWDNAVEMLTQQDNLLVDIREDHEQPKIKEIEHMKIPMAEVETKLDQFAQQDRILICCQSGIRSLKTAQKLSGQLIGKEFYSVKGGVNALPEKYLHND</sequence>
<comment type="catalytic activity">
    <reaction evidence="5">
        <text>[molybdopterin-synthase sulfur-carrier protein]-C-terminal Gly-Gly + ATP + H(+) = [molybdopterin-synthase sulfur-carrier protein]-C-terminal Gly-Gly-AMP + diphosphate</text>
        <dbReference type="Rhea" id="RHEA:43616"/>
        <dbReference type="Rhea" id="RHEA-COMP:12159"/>
        <dbReference type="Rhea" id="RHEA-COMP:12202"/>
        <dbReference type="ChEBI" id="CHEBI:15378"/>
        <dbReference type="ChEBI" id="CHEBI:30616"/>
        <dbReference type="ChEBI" id="CHEBI:33019"/>
        <dbReference type="ChEBI" id="CHEBI:90618"/>
        <dbReference type="ChEBI" id="CHEBI:90778"/>
        <dbReference type="EC" id="2.7.7.80"/>
    </reaction>
</comment>
<gene>
    <name evidence="15" type="ORF">KI659_10565</name>
</gene>
<dbReference type="Proteomes" id="UP001319104">
    <property type="component" value="Unassembled WGS sequence"/>
</dbReference>
<dbReference type="Pfam" id="PF00899">
    <property type="entry name" value="ThiF"/>
    <property type="match status" value="1"/>
</dbReference>
<evidence type="ECO:0000256" key="10">
    <source>
        <dbReference type="ARBA" id="ARBA00075110"/>
    </source>
</evidence>
<organism evidence="15 16">
    <name type="scientific">Litoribacter ruber</name>
    <dbReference type="NCBI Taxonomy" id="702568"/>
    <lineage>
        <taxon>Bacteria</taxon>
        <taxon>Pseudomonadati</taxon>
        <taxon>Bacteroidota</taxon>
        <taxon>Cytophagia</taxon>
        <taxon>Cytophagales</taxon>
        <taxon>Cyclobacteriaceae</taxon>
        <taxon>Litoribacter</taxon>
    </lineage>
</organism>
<keyword evidence="16" id="KW-1185">Reference proteome</keyword>
<evidence type="ECO:0000256" key="11">
    <source>
        <dbReference type="ARBA" id="ARBA00075328"/>
    </source>
</evidence>
<comment type="function">
    <text evidence="6">Catalyzes the adenylation by ATP of the carboxyl group of the C-terminal glycine of sulfur carrier protein MoaD.</text>
</comment>
<dbReference type="FunFam" id="3.40.50.720:FF:000033">
    <property type="entry name" value="Adenylyltransferase and sulfurtransferase MOCS3"/>
    <property type="match status" value="1"/>
</dbReference>
<dbReference type="EC" id="2.7.7.80" evidence="8"/>
<dbReference type="GO" id="GO:0005524">
    <property type="term" value="F:ATP binding"/>
    <property type="evidence" value="ECO:0007669"/>
    <property type="project" value="UniProtKB-KW"/>
</dbReference>
<evidence type="ECO:0000256" key="8">
    <source>
        <dbReference type="ARBA" id="ARBA00066884"/>
    </source>
</evidence>
<evidence type="ECO:0000256" key="7">
    <source>
        <dbReference type="ARBA" id="ARBA00063809"/>
    </source>
</evidence>
<dbReference type="AlphaFoldDB" id="A0AAP2CM69"/>
<evidence type="ECO:0000259" key="14">
    <source>
        <dbReference type="PROSITE" id="PS50206"/>
    </source>
</evidence>
<accession>A0AAP2CM69</accession>
<dbReference type="PANTHER" id="PTHR10953:SF102">
    <property type="entry name" value="ADENYLYLTRANSFERASE AND SULFURTRANSFERASE MOCS3"/>
    <property type="match status" value="1"/>
</dbReference>
<dbReference type="GO" id="GO:0008641">
    <property type="term" value="F:ubiquitin-like modifier activating enzyme activity"/>
    <property type="evidence" value="ECO:0007669"/>
    <property type="project" value="InterPro"/>
</dbReference>
<evidence type="ECO:0000256" key="13">
    <source>
        <dbReference type="SAM" id="Phobius"/>
    </source>
</evidence>
<feature type="transmembrane region" description="Helical" evidence="13">
    <location>
        <begin position="21"/>
        <end position="44"/>
    </location>
</feature>
<dbReference type="PROSITE" id="PS50206">
    <property type="entry name" value="RHODANESE_3"/>
    <property type="match status" value="1"/>
</dbReference>
<protein>
    <recommendedName>
        <fullName evidence="9">Molybdopterin-synthase adenylyltransferase</fullName>
        <ecNumber evidence="8">2.7.7.80</ecNumber>
    </recommendedName>
    <alternativeName>
        <fullName evidence="12">MoaD protein adenylase</fullName>
    </alternativeName>
    <alternativeName>
        <fullName evidence="10">Molybdopterin-converting factor subunit 1 adenylase</fullName>
    </alternativeName>
    <alternativeName>
        <fullName evidence="11">Sulfur carrier protein MoaD adenylyltransferase</fullName>
    </alternativeName>
</protein>
<feature type="domain" description="Rhodanese" evidence="14">
    <location>
        <begin position="275"/>
        <end position="358"/>
    </location>
</feature>
<evidence type="ECO:0000256" key="6">
    <source>
        <dbReference type="ARBA" id="ARBA00055169"/>
    </source>
</evidence>
<dbReference type="EMBL" id="JAHCMY010000005">
    <property type="protein sequence ID" value="MBS9524457.1"/>
    <property type="molecule type" value="Genomic_DNA"/>
</dbReference>
<keyword evidence="3" id="KW-0547">Nucleotide-binding</keyword>
<keyword evidence="2" id="KW-0808">Transferase</keyword>
<dbReference type="InterPro" id="IPR045886">
    <property type="entry name" value="ThiF/MoeB/HesA"/>
</dbReference>
<keyword evidence="13" id="KW-0472">Membrane</keyword>
<evidence type="ECO:0000256" key="9">
    <source>
        <dbReference type="ARBA" id="ARBA00073635"/>
    </source>
</evidence>
<dbReference type="PANTHER" id="PTHR10953">
    <property type="entry name" value="UBIQUITIN-ACTIVATING ENZYME E1"/>
    <property type="match status" value="1"/>
</dbReference>
<evidence type="ECO:0000256" key="2">
    <source>
        <dbReference type="ARBA" id="ARBA00022679"/>
    </source>
</evidence>
<proteinExistence type="inferred from homology"/>
<dbReference type="SUPFAM" id="SSF69572">
    <property type="entry name" value="Activating enzymes of the ubiquitin-like proteins"/>
    <property type="match status" value="1"/>
</dbReference>
<dbReference type="GO" id="GO:0004792">
    <property type="term" value="F:thiosulfate-cyanide sulfurtransferase activity"/>
    <property type="evidence" value="ECO:0007669"/>
    <property type="project" value="TreeGrafter"/>
</dbReference>
<keyword evidence="13" id="KW-1133">Transmembrane helix</keyword>
<dbReference type="InterPro" id="IPR000594">
    <property type="entry name" value="ThiF_NAD_FAD-bd"/>
</dbReference>
<dbReference type="InterPro" id="IPR035985">
    <property type="entry name" value="Ubiquitin-activating_enz"/>
</dbReference>